<dbReference type="RefSeq" id="WP_390323029.1">
    <property type="nucleotide sequence ID" value="NZ_JBHRTP010000013.1"/>
</dbReference>
<comment type="caution">
    <text evidence="1">The sequence shown here is derived from an EMBL/GenBank/DDBJ whole genome shotgun (WGS) entry which is preliminary data.</text>
</comment>
<keyword evidence="2" id="KW-1185">Reference proteome</keyword>
<organism evidence="1 2">
    <name type="scientific">Undibacterium arcticum</name>
    <dbReference type="NCBI Taxonomy" id="1762892"/>
    <lineage>
        <taxon>Bacteria</taxon>
        <taxon>Pseudomonadati</taxon>
        <taxon>Pseudomonadota</taxon>
        <taxon>Betaproteobacteria</taxon>
        <taxon>Burkholderiales</taxon>
        <taxon>Oxalobacteraceae</taxon>
        <taxon>Undibacterium</taxon>
    </lineage>
</organism>
<name>A0ABV7EXD4_9BURK</name>
<evidence type="ECO:0000313" key="1">
    <source>
        <dbReference type="EMBL" id="MFC3107423.1"/>
    </source>
</evidence>
<dbReference type="EMBL" id="JBHRTP010000013">
    <property type="protein sequence ID" value="MFC3107423.1"/>
    <property type="molecule type" value="Genomic_DNA"/>
</dbReference>
<protein>
    <submittedName>
        <fullName evidence="1">Uncharacterized protein</fullName>
    </submittedName>
</protein>
<reference evidence="2" key="1">
    <citation type="journal article" date="2019" name="Int. J. Syst. Evol. Microbiol.">
        <title>The Global Catalogue of Microorganisms (GCM) 10K type strain sequencing project: providing services to taxonomists for standard genome sequencing and annotation.</title>
        <authorList>
            <consortium name="The Broad Institute Genomics Platform"/>
            <consortium name="The Broad Institute Genome Sequencing Center for Infectious Disease"/>
            <person name="Wu L."/>
            <person name="Ma J."/>
        </authorList>
    </citation>
    <scope>NUCLEOTIDE SEQUENCE [LARGE SCALE GENOMIC DNA]</scope>
    <source>
        <strain evidence="2">KCTC 42986</strain>
    </source>
</reference>
<sequence length="115" mass="12815">MTSFDCPRWLKKSNIAVMQIAQKSLADVVSVVMVAVHADAAVALCFRFSDGRVVIAVLLLGCGGNSVLFGELLQPVNNFVRRPRLTYFPSRQIAYGWLRASDRKSNLRLRQTGFL</sequence>
<proteinExistence type="predicted"/>
<gene>
    <name evidence="1" type="ORF">ACFOFO_05535</name>
</gene>
<evidence type="ECO:0000313" key="2">
    <source>
        <dbReference type="Proteomes" id="UP001595530"/>
    </source>
</evidence>
<dbReference type="Proteomes" id="UP001595530">
    <property type="component" value="Unassembled WGS sequence"/>
</dbReference>
<accession>A0ABV7EXD4</accession>